<proteinExistence type="predicted"/>
<gene>
    <name evidence="4" type="ORF">PGLA2088_LOCUS1521</name>
</gene>
<feature type="non-terminal residue" evidence="4">
    <location>
        <position position="1"/>
    </location>
</feature>
<dbReference type="Gene3D" id="1.25.40.20">
    <property type="entry name" value="Ankyrin repeat-containing domain"/>
    <property type="match status" value="1"/>
</dbReference>
<feature type="repeat" description="ANK" evidence="3">
    <location>
        <begin position="110"/>
        <end position="142"/>
    </location>
</feature>
<evidence type="ECO:0000313" key="4">
    <source>
        <dbReference type="EMBL" id="CAE8635918.1"/>
    </source>
</evidence>
<dbReference type="AlphaFoldDB" id="A0A813HDF2"/>
<evidence type="ECO:0000313" key="5">
    <source>
        <dbReference type="Proteomes" id="UP000626109"/>
    </source>
</evidence>
<evidence type="ECO:0000256" key="2">
    <source>
        <dbReference type="ARBA" id="ARBA00023043"/>
    </source>
</evidence>
<dbReference type="PROSITE" id="PS50297">
    <property type="entry name" value="ANK_REP_REGION"/>
    <property type="match status" value="1"/>
</dbReference>
<dbReference type="PROSITE" id="PS50088">
    <property type="entry name" value="ANK_REPEAT"/>
    <property type="match status" value="2"/>
</dbReference>
<dbReference type="PANTHER" id="PTHR24171">
    <property type="entry name" value="ANKYRIN REPEAT DOMAIN-CONTAINING PROTEIN 39-RELATED"/>
    <property type="match status" value="1"/>
</dbReference>
<evidence type="ECO:0000256" key="3">
    <source>
        <dbReference type="PROSITE-ProRule" id="PRU00023"/>
    </source>
</evidence>
<evidence type="ECO:0000256" key="1">
    <source>
        <dbReference type="ARBA" id="ARBA00022737"/>
    </source>
</evidence>
<reference evidence="4" key="1">
    <citation type="submission" date="2021-02" db="EMBL/GenBank/DDBJ databases">
        <authorList>
            <person name="Dougan E. K."/>
            <person name="Rhodes N."/>
            <person name="Thang M."/>
            <person name="Chan C."/>
        </authorList>
    </citation>
    <scope>NUCLEOTIDE SEQUENCE</scope>
</reference>
<feature type="repeat" description="ANK" evidence="3">
    <location>
        <begin position="77"/>
        <end position="109"/>
    </location>
</feature>
<dbReference type="Pfam" id="PF12796">
    <property type="entry name" value="Ank_2"/>
    <property type="match status" value="1"/>
</dbReference>
<dbReference type="SMART" id="SM00248">
    <property type="entry name" value="ANK"/>
    <property type="match status" value="2"/>
</dbReference>
<protein>
    <submittedName>
        <fullName evidence="4">Uncharacterized protein</fullName>
    </submittedName>
</protein>
<organism evidence="4 5">
    <name type="scientific">Polarella glacialis</name>
    <name type="common">Dinoflagellate</name>
    <dbReference type="NCBI Taxonomy" id="89957"/>
    <lineage>
        <taxon>Eukaryota</taxon>
        <taxon>Sar</taxon>
        <taxon>Alveolata</taxon>
        <taxon>Dinophyceae</taxon>
        <taxon>Suessiales</taxon>
        <taxon>Suessiaceae</taxon>
        <taxon>Polarella</taxon>
    </lineage>
</organism>
<name>A0A813HDF2_POLGL</name>
<dbReference type="SUPFAM" id="SSF48403">
    <property type="entry name" value="Ankyrin repeat"/>
    <property type="match status" value="1"/>
</dbReference>
<comment type="caution">
    <text evidence="4">The sequence shown here is derived from an EMBL/GenBank/DDBJ whole genome shotgun (WGS) entry which is preliminary data.</text>
</comment>
<dbReference type="EMBL" id="CAJNNW010001193">
    <property type="protein sequence ID" value="CAE8635918.1"/>
    <property type="molecule type" value="Genomic_DNA"/>
</dbReference>
<dbReference type="InterPro" id="IPR036770">
    <property type="entry name" value="Ankyrin_rpt-contain_sf"/>
</dbReference>
<keyword evidence="1" id="KW-0677">Repeat</keyword>
<dbReference type="InterPro" id="IPR002110">
    <property type="entry name" value="Ankyrin_rpt"/>
</dbReference>
<sequence length="164" mass="17666">NQNNNQASWLKPLSHFGPSHFGYAFLKLMGQCRSCFERNDKALTMDFVAAAKSKDAAACSAALKSGANPNAVDEDPCNYTALHLFAGQGDLAMCKILIAAGAQVDPRSSKDETPLIMAAQGKHMAVIEFLVEAGADRAAHTNYSTKTAQQHMESEPDCFPCKLQ</sequence>
<accession>A0A813HDF2</accession>
<keyword evidence="2 3" id="KW-0040">ANK repeat</keyword>
<dbReference type="Proteomes" id="UP000626109">
    <property type="component" value="Unassembled WGS sequence"/>
</dbReference>